<gene>
    <name evidence="2" type="ORF">AVEN_176551_1</name>
</gene>
<reference evidence="2 3" key="1">
    <citation type="journal article" date="2019" name="Sci. Rep.">
        <title>Orb-weaving spider Araneus ventricosus genome elucidates the spidroin gene catalogue.</title>
        <authorList>
            <person name="Kono N."/>
            <person name="Nakamura H."/>
            <person name="Ohtoshi R."/>
            <person name="Moran D.A.P."/>
            <person name="Shinohara A."/>
            <person name="Yoshida Y."/>
            <person name="Fujiwara M."/>
            <person name="Mori M."/>
            <person name="Tomita M."/>
            <person name="Arakawa K."/>
        </authorList>
    </citation>
    <scope>NUCLEOTIDE SEQUENCE [LARGE SCALE GENOMIC DNA]</scope>
</reference>
<proteinExistence type="predicted"/>
<feature type="compositionally biased region" description="Polar residues" evidence="1">
    <location>
        <begin position="89"/>
        <end position="113"/>
    </location>
</feature>
<protein>
    <submittedName>
        <fullName evidence="2">Uncharacterized protein</fullName>
    </submittedName>
</protein>
<feature type="region of interest" description="Disordered" evidence="1">
    <location>
        <begin position="66"/>
        <end position="116"/>
    </location>
</feature>
<evidence type="ECO:0000313" key="2">
    <source>
        <dbReference type="EMBL" id="GBN05356.1"/>
    </source>
</evidence>
<accession>A0A4Y2KVG8</accession>
<keyword evidence="3" id="KW-1185">Reference proteome</keyword>
<dbReference type="Proteomes" id="UP000499080">
    <property type="component" value="Unassembled WGS sequence"/>
</dbReference>
<dbReference type="EMBL" id="BGPR01004960">
    <property type="protein sequence ID" value="GBN05356.1"/>
    <property type="molecule type" value="Genomic_DNA"/>
</dbReference>
<dbReference type="AlphaFoldDB" id="A0A4Y2KVG8"/>
<feature type="compositionally biased region" description="Basic and acidic residues" evidence="1">
    <location>
        <begin position="69"/>
        <end position="88"/>
    </location>
</feature>
<sequence length="138" mass="15663">MTAYKKVCKKPSSNYHSILNTKLIARDSRKLKLMRTTKRAYLWRRFREAFISACLLPTVIPAVGSLLGSRERGPPKNHREVSDFHSKSTDGSSGNPSKIPSIYYDQQSSNVSGNELHKPKEITPVQVSIQCHRQDHNL</sequence>
<name>A0A4Y2KVG8_ARAVE</name>
<organism evidence="2 3">
    <name type="scientific">Araneus ventricosus</name>
    <name type="common">Orbweaver spider</name>
    <name type="synonym">Epeira ventricosa</name>
    <dbReference type="NCBI Taxonomy" id="182803"/>
    <lineage>
        <taxon>Eukaryota</taxon>
        <taxon>Metazoa</taxon>
        <taxon>Ecdysozoa</taxon>
        <taxon>Arthropoda</taxon>
        <taxon>Chelicerata</taxon>
        <taxon>Arachnida</taxon>
        <taxon>Araneae</taxon>
        <taxon>Araneomorphae</taxon>
        <taxon>Entelegynae</taxon>
        <taxon>Araneoidea</taxon>
        <taxon>Araneidae</taxon>
        <taxon>Araneus</taxon>
    </lineage>
</organism>
<evidence type="ECO:0000313" key="3">
    <source>
        <dbReference type="Proteomes" id="UP000499080"/>
    </source>
</evidence>
<comment type="caution">
    <text evidence="2">The sequence shown here is derived from an EMBL/GenBank/DDBJ whole genome shotgun (WGS) entry which is preliminary data.</text>
</comment>
<evidence type="ECO:0000256" key="1">
    <source>
        <dbReference type="SAM" id="MobiDB-lite"/>
    </source>
</evidence>